<dbReference type="EMBL" id="JBBHLL010000284">
    <property type="protein sequence ID" value="KAK7806994.1"/>
    <property type="molecule type" value="Genomic_DNA"/>
</dbReference>
<sequence length="97" mass="10976">MLMSMARKARDKCMNEQRVNDANVKKAIRQALEAEMNWGVWAPQVPYPSAPSHMVLHFCSERGRPPMDINKAQYIKLHTGPTTLDILDTENGLALPE</sequence>
<proteinExistence type="predicted"/>
<keyword evidence="2" id="KW-1185">Reference proteome</keyword>
<dbReference type="AlphaFoldDB" id="A0AAW0HXR6"/>
<accession>A0AAW0HXR6</accession>
<reference evidence="1 2" key="1">
    <citation type="journal article" date="2023" name="bioRxiv">
        <title>Conserved and derived expression patterns and positive selection on dental genes reveal complex evolutionary context of ever-growing rodent molars.</title>
        <authorList>
            <person name="Calamari Z.T."/>
            <person name="Song A."/>
            <person name="Cohen E."/>
            <person name="Akter M."/>
            <person name="Roy R.D."/>
            <person name="Hallikas O."/>
            <person name="Christensen M.M."/>
            <person name="Li P."/>
            <person name="Marangoni P."/>
            <person name="Jernvall J."/>
            <person name="Klein O.D."/>
        </authorList>
    </citation>
    <scope>NUCLEOTIDE SEQUENCE [LARGE SCALE GENOMIC DNA]</scope>
    <source>
        <strain evidence="1">V071</strain>
    </source>
</reference>
<gene>
    <name evidence="1" type="ORF">U0070_015040</name>
</gene>
<protein>
    <submittedName>
        <fullName evidence="1">Uncharacterized protein</fullName>
    </submittedName>
</protein>
<dbReference type="Proteomes" id="UP001488838">
    <property type="component" value="Unassembled WGS sequence"/>
</dbReference>
<comment type="caution">
    <text evidence="1">The sequence shown here is derived from an EMBL/GenBank/DDBJ whole genome shotgun (WGS) entry which is preliminary data.</text>
</comment>
<evidence type="ECO:0000313" key="2">
    <source>
        <dbReference type="Proteomes" id="UP001488838"/>
    </source>
</evidence>
<organism evidence="1 2">
    <name type="scientific">Myodes glareolus</name>
    <name type="common">Bank vole</name>
    <name type="synonym">Clethrionomys glareolus</name>
    <dbReference type="NCBI Taxonomy" id="447135"/>
    <lineage>
        <taxon>Eukaryota</taxon>
        <taxon>Metazoa</taxon>
        <taxon>Chordata</taxon>
        <taxon>Craniata</taxon>
        <taxon>Vertebrata</taxon>
        <taxon>Euteleostomi</taxon>
        <taxon>Mammalia</taxon>
        <taxon>Eutheria</taxon>
        <taxon>Euarchontoglires</taxon>
        <taxon>Glires</taxon>
        <taxon>Rodentia</taxon>
        <taxon>Myomorpha</taxon>
        <taxon>Muroidea</taxon>
        <taxon>Cricetidae</taxon>
        <taxon>Arvicolinae</taxon>
        <taxon>Myodes</taxon>
    </lineage>
</organism>
<name>A0AAW0HXR6_MYOGA</name>
<evidence type="ECO:0000313" key="1">
    <source>
        <dbReference type="EMBL" id="KAK7806994.1"/>
    </source>
</evidence>